<dbReference type="InterPro" id="IPR029024">
    <property type="entry name" value="TerB-like"/>
</dbReference>
<reference evidence="2 3" key="1">
    <citation type="submission" date="2015-02" db="EMBL/GenBank/DDBJ databases">
        <title>Draft genome sequence of Pseudomonas stutzeri NT0128 isolated from wheat (Triticum turgidum) rhizosphere.</title>
        <authorList>
            <person name="Tovi N."/>
            <person name="Frenk S."/>
            <person name="Hadar Y."/>
            <person name="Minz D."/>
        </authorList>
    </citation>
    <scope>NUCLEOTIDE SEQUENCE [LARGE SCALE GENOMIC DNA]</scope>
    <source>
        <strain evidence="2 3">NT0128</strain>
    </source>
</reference>
<dbReference type="Pfam" id="PF05099">
    <property type="entry name" value="TerB"/>
    <property type="match status" value="1"/>
</dbReference>
<dbReference type="PATRIC" id="fig|316.101.peg.1710"/>
<name>A0A0D9AIZ0_STUST</name>
<protein>
    <recommendedName>
        <fullName evidence="1">Co-chaperone DjlA N-terminal domain-containing protein</fullName>
    </recommendedName>
</protein>
<sequence>MLKTLKALFDRSEDDDRTPPGVEVAAAALLIEVGRADYESEAEEQKAIIEAIRQGSGLEDAELASLVAAAQESAKRSTSLYEFTTLINAQYSMEDRVALIEALWRVAAADGDIHKYEDHLIRRIAELLYVPHSEFIRTKLNVLGS</sequence>
<dbReference type="AlphaFoldDB" id="A0A0D9AIZ0"/>
<gene>
    <name evidence="2" type="ORF">UF78_13670</name>
</gene>
<dbReference type="RefSeq" id="WP_045162764.1">
    <property type="nucleotide sequence ID" value="NZ_JYHV01000024.1"/>
</dbReference>
<dbReference type="EMBL" id="JYHV01000024">
    <property type="protein sequence ID" value="KJH81015.1"/>
    <property type="molecule type" value="Genomic_DNA"/>
</dbReference>
<proteinExistence type="predicted"/>
<evidence type="ECO:0000313" key="3">
    <source>
        <dbReference type="Proteomes" id="UP000032487"/>
    </source>
</evidence>
<dbReference type="Proteomes" id="UP000032487">
    <property type="component" value="Unassembled WGS sequence"/>
</dbReference>
<dbReference type="Gene3D" id="1.10.3680.10">
    <property type="entry name" value="TerB-like"/>
    <property type="match status" value="1"/>
</dbReference>
<evidence type="ECO:0000259" key="1">
    <source>
        <dbReference type="Pfam" id="PF05099"/>
    </source>
</evidence>
<dbReference type="InterPro" id="IPR007791">
    <property type="entry name" value="DjlA_N"/>
</dbReference>
<dbReference type="SUPFAM" id="SSF158682">
    <property type="entry name" value="TerB-like"/>
    <property type="match status" value="1"/>
</dbReference>
<evidence type="ECO:0000313" key="2">
    <source>
        <dbReference type="EMBL" id="KJH81015.1"/>
    </source>
</evidence>
<accession>A0A0D9AIZ0</accession>
<comment type="caution">
    <text evidence="2">The sequence shown here is derived from an EMBL/GenBank/DDBJ whole genome shotgun (WGS) entry which is preliminary data.</text>
</comment>
<organism evidence="2 3">
    <name type="scientific">Stutzerimonas stutzeri</name>
    <name type="common">Pseudomonas stutzeri</name>
    <dbReference type="NCBI Taxonomy" id="316"/>
    <lineage>
        <taxon>Bacteria</taxon>
        <taxon>Pseudomonadati</taxon>
        <taxon>Pseudomonadota</taxon>
        <taxon>Gammaproteobacteria</taxon>
        <taxon>Pseudomonadales</taxon>
        <taxon>Pseudomonadaceae</taxon>
        <taxon>Stutzerimonas</taxon>
    </lineage>
</organism>
<dbReference type="CDD" id="cd07313">
    <property type="entry name" value="terB_like_2"/>
    <property type="match status" value="1"/>
</dbReference>
<feature type="domain" description="Co-chaperone DjlA N-terminal" evidence="1">
    <location>
        <begin position="24"/>
        <end position="139"/>
    </location>
</feature>